<gene>
    <name evidence="2" type="ORF">EHUX00137_LOCUS953</name>
</gene>
<sequence length="274" mass="28329">MLTTPQHDRRGFTSVQAVMGYVSACALLLLVGTFNTRAPQAMVLGAGSEAGFEKVGDAVAAGEGFGKDGAAGDAGFDKDGDGDADGRVELTLEWSDCSEDDGDDPPGEYHAKVVGLDVYYTSTGAPTPRFKGKQTLPLGRNLTIVFATLNRIPTPPGTSFAAAASGFPFSMSGSTCDAQAIAIPLGLGGVHFSGRPCPLSPGLQKTNVTVLLPAVLPLGQLSFLNMQSLSLDVKQVLPSVDGAPEVKLCCSRVHSEIFSPGGRPTFGFGFNPFG</sequence>
<keyword evidence="1" id="KW-1133">Transmembrane helix</keyword>
<dbReference type="AlphaFoldDB" id="A0A7S3REC5"/>
<proteinExistence type="predicted"/>
<organism evidence="2">
    <name type="scientific">Emiliania huxleyi</name>
    <name type="common">Coccolithophore</name>
    <name type="synonym">Pontosphaera huxleyi</name>
    <dbReference type="NCBI Taxonomy" id="2903"/>
    <lineage>
        <taxon>Eukaryota</taxon>
        <taxon>Haptista</taxon>
        <taxon>Haptophyta</taxon>
        <taxon>Prymnesiophyceae</taxon>
        <taxon>Isochrysidales</taxon>
        <taxon>Noelaerhabdaceae</taxon>
        <taxon>Emiliania</taxon>
    </lineage>
</organism>
<keyword evidence="1" id="KW-0472">Membrane</keyword>
<evidence type="ECO:0000256" key="1">
    <source>
        <dbReference type="SAM" id="Phobius"/>
    </source>
</evidence>
<keyword evidence="1" id="KW-0812">Transmembrane</keyword>
<protein>
    <submittedName>
        <fullName evidence="2">Uncharacterized protein</fullName>
    </submittedName>
</protein>
<dbReference type="EMBL" id="HBIR01001395">
    <property type="protein sequence ID" value="CAE0521836.1"/>
    <property type="molecule type" value="Transcribed_RNA"/>
</dbReference>
<reference evidence="2" key="1">
    <citation type="submission" date="2021-01" db="EMBL/GenBank/DDBJ databases">
        <authorList>
            <person name="Corre E."/>
            <person name="Pelletier E."/>
            <person name="Niang G."/>
            <person name="Scheremetjew M."/>
            <person name="Finn R."/>
            <person name="Kale V."/>
            <person name="Holt S."/>
            <person name="Cochrane G."/>
            <person name="Meng A."/>
            <person name="Brown T."/>
            <person name="Cohen L."/>
        </authorList>
    </citation>
    <scope>NUCLEOTIDE SEQUENCE</scope>
    <source>
        <strain evidence="2">379</strain>
    </source>
</reference>
<evidence type="ECO:0000313" key="2">
    <source>
        <dbReference type="EMBL" id="CAE0521836.1"/>
    </source>
</evidence>
<feature type="transmembrane region" description="Helical" evidence="1">
    <location>
        <begin position="12"/>
        <end position="34"/>
    </location>
</feature>
<name>A0A7S3REC5_EMIHU</name>
<accession>A0A7S3REC5</accession>